<evidence type="ECO:0000313" key="9">
    <source>
        <dbReference type="Proteomes" id="UP000249757"/>
    </source>
</evidence>
<protein>
    <submittedName>
        <fullName evidence="8">DUF1772 domain containing protein</fullName>
    </submittedName>
</protein>
<dbReference type="GO" id="GO:0016020">
    <property type="term" value="C:membrane"/>
    <property type="evidence" value="ECO:0007669"/>
    <property type="project" value="UniProtKB-SubCell"/>
</dbReference>
<feature type="transmembrane region" description="Helical" evidence="7">
    <location>
        <begin position="54"/>
        <end position="75"/>
    </location>
</feature>
<dbReference type="EMBL" id="NRDI02000034">
    <property type="protein sequence ID" value="KAI1507694.1"/>
    <property type="molecule type" value="Genomic_DNA"/>
</dbReference>
<dbReference type="InterPro" id="IPR013901">
    <property type="entry name" value="Anthrone_oxy"/>
</dbReference>
<evidence type="ECO:0000256" key="4">
    <source>
        <dbReference type="ARBA" id="ARBA00023136"/>
    </source>
</evidence>
<evidence type="ECO:0000256" key="3">
    <source>
        <dbReference type="ARBA" id="ARBA00022989"/>
    </source>
</evidence>
<reference evidence="9" key="1">
    <citation type="journal article" date="2022" name="Microb. Genom.">
        <title>A global pangenome for the wheat fungal pathogen Pyrenophora tritici-repentis and prediction of effector protein structural homology.</title>
        <authorList>
            <person name="Moolhuijzen P.M."/>
            <person name="See P.T."/>
            <person name="Shi G."/>
            <person name="Powell H.R."/>
            <person name="Cockram J."/>
            <person name="Jorgensen L.N."/>
            <person name="Benslimane H."/>
            <person name="Strelkov S.E."/>
            <person name="Turner J."/>
            <person name="Liu Z."/>
            <person name="Moffat C.S."/>
        </authorList>
    </citation>
    <scope>NUCLEOTIDE SEQUENCE [LARGE SCALE GENOMIC DNA]</scope>
</reference>
<evidence type="ECO:0000256" key="2">
    <source>
        <dbReference type="ARBA" id="ARBA00022692"/>
    </source>
</evidence>
<keyword evidence="4 7" id="KW-0472">Membrane</keyword>
<comment type="similarity">
    <text evidence="5">Belongs to the anthrone oxygenase family.</text>
</comment>
<accession>A0A922MZX4</accession>
<keyword evidence="2 7" id="KW-0812">Transmembrane</keyword>
<gene>
    <name evidence="8" type="ORF">Ptr86124_013322</name>
</gene>
<proteinExistence type="inferred from homology"/>
<dbReference type="OrthoDB" id="5954308at2759"/>
<name>A0A922MZX4_9PLEO</name>
<keyword evidence="9" id="KW-1185">Reference proteome</keyword>
<comment type="caution">
    <text evidence="8">The sequence shown here is derived from an EMBL/GenBank/DDBJ whole genome shotgun (WGS) entry which is preliminary data.</text>
</comment>
<evidence type="ECO:0000256" key="5">
    <source>
        <dbReference type="ARBA" id="ARBA00034313"/>
    </source>
</evidence>
<feature type="transmembrane region" description="Helical" evidence="7">
    <location>
        <begin position="12"/>
        <end position="33"/>
    </location>
</feature>
<evidence type="ECO:0000256" key="7">
    <source>
        <dbReference type="SAM" id="Phobius"/>
    </source>
</evidence>
<dbReference type="PANTHER" id="PTHR35042">
    <property type="entry name" value="ANTHRONE OXYGENASE ENCC"/>
    <property type="match status" value="1"/>
</dbReference>
<feature type="region of interest" description="Disordered" evidence="6">
    <location>
        <begin position="134"/>
        <end position="184"/>
    </location>
</feature>
<feature type="transmembrane region" description="Helical" evidence="7">
    <location>
        <begin position="201"/>
        <end position="219"/>
    </location>
</feature>
<keyword evidence="3 7" id="KW-1133">Transmembrane helix</keyword>
<organism evidence="8 9">
    <name type="scientific">Pyrenophora tritici-repentis</name>
    <dbReference type="NCBI Taxonomy" id="45151"/>
    <lineage>
        <taxon>Eukaryota</taxon>
        <taxon>Fungi</taxon>
        <taxon>Dikarya</taxon>
        <taxon>Ascomycota</taxon>
        <taxon>Pezizomycotina</taxon>
        <taxon>Dothideomycetes</taxon>
        <taxon>Pleosporomycetidae</taxon>
        <taxon>Pleosporales</taxon>
        <taxon>Pleosporineae</taxon>
        <taxon>Pleosporaceae</taxon>
        <taxon>Pyrenophora</taxon>
    </lineage>
</organism>
<evidence type="ECO:0000256" key="1">
    <source>
        <dbReference type="ARBA" id="ARBA00004141"/>
    </source>
</evidence>
<feature type="transmembrane region" description="Helical" evidence="7">
    <location>
        <begin position="95"/>
        <end position="117"/>
    </location>
</feature>
<dbReference type="PANTHER" id="PTHR35042:SF1">
    <property type="entry name" value="DUF1772-DOMAIN-CONTAINING PROTEIN"/>
    <property type="match status" value="1"/>
</dbReference>
<sequence>MSAAQTVQILSAATALIASGGIATLTFFDVPLLKSQPASRSLPMTRWLFSRGSHVFPTAAAASTAGFLYLTYTTLPSSSLSSFSSLASAALRGQPGLYLLAAALSISIAPWTTLVMVPTNFALIEKNEELGGSRSTKSARYRRQNGEKAGEKSAEESVEGEGDVSQWRDLSGPMEKTEKESSEEMDEVVDGLLEKFAKLNLARAVMIGAGGVVGLVAGMV</sequence>
<dbReference type="AlphaFoldDB" id="A0A922MZX4"/>
<dbReference type="Proteomes" id="UP000249757">
    <property type="component" value="Unassembled WGS sequence"/>
</dbReference>
<comment type="subcellular location">
    <subcellularLocation>
        <location evidence="1">Membrane</location>
        <topology evidence="1">Multi-pass membrane protein</topology>
    </subcellularLocation>
</comment>
<dbReference type="OMA" id="SLPMVRW"/>
<feature type="compositionally biased region" description="Basic and acidic residues" evidence="6">
    <location>
        <begin position="144"/>
        <end position="155"/>
    </location>
</feature>
<evidence type="ECO:0000313" key="8">
    <source>
        <dbReference type="EMBL" id="KAI1507694.1"/>
    </source>
</evidence>
<dbReference type="Pfam" id="PF08592">
    <property type="entry name" value="Anthrone_oxy"/>
    <property type="match status" value="1"/>
</dbReference>
<evidence type="ECO:0000256" key="6">
    <source>
        <dbReference type="SAM" id="MobiDB-lite"/>
    </source>
</evidence>